<dbReference type="AlphaFoldDB" id="A0A1S3IIW2"/>
<name>A0A1S3IIW2_LINAN</name>
<accession>A0A1S3IIW2</accession>
<dbReference type="CDD" id="cd18294">
    <property type="entry name" value="BTB_POZ_BTBD19"/>
    <property type="match status" value="1"/>
</dbReference>
<feature type="region of interest" description="Disordered" evidence="1">
    <location>
        <begin position="272"/>
        <end position="292"/>
    </location>
</feature>
<dbReference type="FunCoup" id="A0A1S3IIW2">
    <property type="interactions" value="4"/>
</dbReference>
<dbReference type="Pfam" id="PF00651">
    <property type="entry name" value="BTB"/>
    <property type="match status" value="1"/>
</dbReference>
<dbReference type="InterPro" id="IPR011705">
    <property type="entry name" value="BACK"/>
</dbReference>
<evidence type="ECO:0000256" key="1">
    <source>
        <dbReference type="SAM" id="MobiDB-lite"/>
    </source>
</evidence>
<dbReference type="SMART" id="SM00225">
    <property type="entry name" value="BTB"/>
    <property type="match status" value="1"/>
</dbReference>
<reference evidence="4" key="1">
    <citation type="submission" date="2025-08" db="UniProtKB">
        <authorList>
            <consortium name="RefSeq"/>
        </authorList>
    </citation>
    <scope>IDENTIFICATION</scope>
    <source>
        <tissue evidence="4">Gonads</tissue>
    </source>
</reference>
<feature type="compositionally biased region" description="Basic and acidic residues" evidence="1">
    <location>
        <begin position="281"/>
        <end position="292"/>
    </location>
</feature>
<dbReference type="Gene3D" id="3.30.710.10">
    <property type="entry name" value="Potassium Channel Kv1.1, Chain A"/>
    <property type="match status" value="1"/>
</dbReference>
<dbReference type="GeneID" id="106164456"/>
<keyword evidence="3" id="KW-1185">Reference proteome</keyword>
<dbReference type="CDD" id="cd18494">
    <property type="entry name" value="BACK_BTBD19"/>
    <property type="match status" value="1"/>
</dbReference>
<dbReference type="SUPFAM" id="SSF54695">
    <property type="entry name" value="POZ domain"/>
    <property type="match status" value="1"/>
</dbReference>
<evidence type="ECO:0000259" key="2">
    <source>
        <dbReference type="PROSITE" id="PS50097"/>
    </source>
</evidence>
<proteinExistence type="predicted"/>
<dbReference type="PROSITE" id="PS50097">
    <property type="entry name" value="BTB"/>
    <property type="match status" value="1"/>
</dbReference>
<dbReference type="OMA" id="AWRFHAL"/>
<protein>
    <submittedName>
        <fullName evidence="4">BTB/POZ domain-containing protein 19</fullName>
    </submittedName>
</protein>
<feature type="domain" description="BTB" evidence="2">
    <location>
        <begin position="29"/>
        <end position="102"/>
    </location>
</feature>
<dbReference type="PANTHER" id="PTHR46965:SF1">
    <property type="entry name" value="BTB_POZ DOMAIN-CONTAINING PROTEIN 19"/>
    <property type="match status" value="1"/>
</dbReference>
<dbReference type="InterPro" id="IPR011333">
    <property type="entry name" value="SKP1/BTB/POZ_sf"/>
</dbReference>
<sequence>MASDEVFMKGDIAVFAAEMKKLINNKETGDIRFLIGPNRKPIFAHRCILAARCDVFRAMFADQAQKNTTQDAEIPFVLSDITPDIFLALMEFLYTNCVTLNGKIAIDVLGSSIEYGLEELRKLCVEYLIDNLSVNNAAETMQASVTYGQDELRDKTMDYIEQNTENIFKTKGFHEMSEEAISYVMTSDKLDIDEVDVISAVREWATVNSVVIGKPITEVSKSVAQHIRLPLLSPDELTEVEKENKKDNLIPVECVSFAWKFHVFKKGEKGNALTTKRKGTKPRESHKGLDAL</sequence>
<dbReference type="InterPro" id="IPR042846">
    <property type="entry name" value="BTBD19"/>
</dbReference>
<dbReference type="PANTHER" id="PTHR46965">
    <property type="entry name" value="BTB/POZ DOMAIN-CONTAINING PROTEIN 19"/>
    <property type="match status" value="1"/>
</dbReference>
<dbReference type="InParanoid" id="A0A1S3IIW2"/>
<dbReference type="KEGG" id="lak:106164456"/>
<dbReference type="OrthoDB" id="45365at2759"/>
<evidence type="ECO:0000313" key="3">
    <source>
        <dbReference type="Proteomes" id="UP000085678"/>
    </source>
</evidence>
<dbReference type="RefSeq" id="XP_013397826.1">
    <property type="nucleotide sequence ID" value="XM_013542372.1"/>
</dbReference>
<dbReference type="STRING" id="7574.A0A1S3IIW2"/>
<dbReference type="Proteomes" id="UP000085678">
    <property type="component" value="Unplaced"/>
</dbReference>
<evidence type="ECO:0000313" key="4">
    <source>
        <dbReference type="RefSeq" id="XP_013397826.1"/>
    </source>
</evidence>
<dbReference type="Gene3D" id="1.25.40.420">
    <property type="match status" value="1"/>
</dbReference>
<dbReference type="InterPro" id="IPR000210">
    <property type="entry name" value="BTB/POZ_dom"/>
</dbReference>
<organism evidence="3 4">
    <name type="scientific">Lingula anatina</name>
    <name type="common">Brachiopod</name>
    <name type="synonym">Lingula unguis</name>
    <dbReference type="NCBI Taxonomy" id="7574"/>
    <lineage>
        <taxon>Eukaryota</taxon>
        <taxon>Metazoa</taxon>
        <taxon>Spiralia</taxon>
        <taxon>Lophotrochozoa</taxon>
        <taxon>Brachiopoda</taxon>
        <taxon>Linguliformea</taxon>
        <taxon>Lingulata</taxon>
        <taxon>Lingulida</taxon>
        <taxon>Linguloidea</taxon>
        <taxon>Lingulidae</taxon>
        <taxon>Lingula</taxon>
    </lineage>
</organism>
<dbReference type="SMART" id="SM00875">
    <property type="entry name" value="BACK"/>
    <property type="match status" value="1"/>
</dbReference>
<gene>
    <name evidence="4" type="primary">LOC106164456</name>
</gene>
<dbReference type="Pfam" id="PF07707">
    <property type="entry name" value="BACK"/>
    <property type="match status" value="1"/>
</dbReference>